<evidence type="ECO:0000313" key="2">
    <source>
        <dbReference type="Proteomes" id="UP000032740"/>
    </source>
</evidence>
<dbReference type="STRING" id="1318466.BN85404420"/>
<dbReference type="AlphaFoldDB" id="U4KK50"/>
<dbReference type="HOGENOM" id="CLU_1113934_0_0_14"/>
<accession>U4KK50</accession>
<proteinExistence type="predicted"/>
<organism evidence="1 2">
    <name type="scientific">Alteracholeplasma palmae (strain ATCC 49389 / J233)</name>
    <name type="common">Acholeplasma palmae</name>
    <dbReference type="NCBI Taxonomy" id="1318466"/>
    <lineage>
        <taxon>Bacteria</taxon>
        <taxon>Bacillati</taxon>
        <taxon>Mycoplasmatota</taxon>
        <taxon>Mollicutes</taxon>
        <taxon>Acholeplasmatales</taxon>
        <taxon>Acholeplasmataceae</taxon>
        <taxon>Acholeplasma</taxon>
    </lineage>
</organism>
<reference evidence="1 2" key="1">
    <citation type="journal article" date="2013" name="J. Mol. Microbiol. Biotechnol.">
        <title>Analysis of the Complete Genomes of Acholeplasma brassicae , A. palmae and A. laidlawii and Their Comparison to the Obligate Parasites from ' Candidatus Phytoplasma'.</title>
        <authorList>
            <person name="Kube M."/>
            <person name="Siewert C."/>
            <person name="Migdoll A.M."/>
            <person name="Duduk B."/>
            <person name="Holz S."/>
            <person name="Rabus R."/>
            <person name="Seemuller E."/>
            <person name="Mitrovic J."/>
            <person name="Muller I."/>
            <person name="Buttner C."/>
            <person name="Reinhardt R."/>
        </authorList>
    </citation>
    <scope>NUCLEOTIDE SEQUENCE [LARGE SCALE GENOMIC DNA]</scope>
    <source>
        <strain evidence="1 2">J233</strain>
    </source>
</reference>
<sequence length="249" mass="29094">MKKIFIGLAIFLTTFLLVGCGTRKDVKEAKDLILGLTEESVENKYYDEQERCMVHVYLSKDSNLNYYIHEYETYYIGLLDKSRVDFLNQSEINGMYNREYYVSKETKMVYSSLEDFISGKNSQGKVDTTSNIPRSIIKKINEDLSLVDDVEGFSSLLPMIKDFFTRANTKDITVGNRLIELKIKYDDLIHNSIYLDHLKTIFPKDKNEIVKKLEELKKVKSVTLSIIKTDNGIAPKMHIDYKYYNFYRV</sequence>
<evidence type="ECO:0000313" key="1">
    <source>
        <dbReference type="EMBL" id="CCV64019.1"/>
    </source>
</evidence>
<dbReference type="KEGG" id="apal:BN85404420"/>
<keyword evidence="2" id="KW-1185">Reference proteome</keyword>
<dbReference type="PROSITE" id="PS51257">
    <property type="entry name" value="PROKAR_LIPOPROTEIN"/>
    <property type="match status" value="1"/>
</dbReference>
<dbReference type="EMBL" id="FO681347">
    <property type="protein sequence ID" value="CCV64019.1"/>
    <property type="molecule type" value="Genomic_DNA"/>
</dbReference>
<protein>
    <recommendedName>
        <fullName evidence="3">Lipoprotein</fullName>
    </recommendedName>
</protein>
<name>U4KK50_ALTPJ</name>
<dbReference type="Proteomes" id="UP000032740">
    <property type="component" value="Chromosome"/>
</dbReference>
<dbReference type="RefSeq" id="WP_026657026.1">
    <property type="nucleotide sequence ID" value="NC_022538.1"/>
</dbReference>
<gene>
    <name evidence="1" type="ORF">BN85404420</name>
</gene>
<evidence type="ECO:0008006" key="3">
    <source>
        <dbReference type="Google" id="ProtNLM"/>
    </source>
</evidence>